<sequence>MWNEQIAKRGANEVASCLCDFFSKLVSKGISEINLWSDNCGGQNRNRIVYYMYLLAANIFKIKICHRVLEKGHTQNEGDSVHALIEKMARGREVYYTLFTNSNDTSLNENVYKILKSMLHPKLPKEKTYKEIEETLKLRFQVRTSHYRKRILFDNLKQDDEENVSKWYACIKEAAAECNFSQGVEERVKDKFVTGLKPGLLQDRLCEEPVSVCKKH</sequence>
<protein>
    <recommendedName>
        <fullName evidence="3">DUF4371 domain-containing protein</fullName>
    </recommendedName>
</protein>
<dbReference type="Proteomes" id="UP001153292">
    <property type="component" value="Chromosome 1"/>
</dbReference>
<gene>
    <name evidence="1" type="ORF">CHILSU_LOCUS685</name>
</gene>
<dbReference type="EMBL" id="OU963894">
    <property type="protein sequence ID" value="CAH0397611.1"/>
    <property type="molecule type" value="Genomic_DNA"/>
</dbReference>
<accession>A0ABN8ASV8</accession>
<evidence type="ECO:0008006" key="3">
    <source>
        <dbReference type="Google" id="ProtNLM"/>
    </source>
</evidence>
<evidence type="ECO:0000313" key="2">
    <source>
        <dbReference type="Proteomes" id="UP001153292"/>
    </source>
</evidence>
<evidence type="ECO:0000313" key="1">
    <source>
        <dbReference type="EMBL" id="CAH0397611.1"/>
    </source>
</evidence>
<dbReference type="PANTHER" id="PTHR10773:SF19">
    <property type="match status" value="1"/>
</dbReference>
<organism evidence="1 2">
    <name type="scientific">Chilo suppressalis</name>
    <name type="common">Asiatic rice borer moth</name>
    <dbReference type="NCBI Taxonomy" id="168631"/>
    <lineage>
        <taxon>Eukaryota</taxon>
        <taxon>Metazoa</taxon>
        <taxon>Ecdysozoa</taxon>
        <taxon>Arthropoda</taxon>
        <taxon>Hexapoda</taxon>
        <taxon>Insecta</taxon>
        <taxon>Pterygota</taxon>
        <taxon>Neoptera</taxon>
        <taxon>Endopterygota</taxon>
        <taxon>Lepidoptera</taxon>
        <taxon>Glossata</taxon>
        <taxon>Ditrysia</taxon>
        <taxon>Pyraloidea</taxon>
        <taxon>Crambidae</taxon>
        <taxon>Crambinae</taxon>
        <taxon>Chilo</taxon>
    </lineage>
</organism>
<reference evidence="1" key="1">
    <citation type="submission" date="2021-12" db="EMBL/GenBank/DDBJ databases">
        <authorList>
            <person name="King R."/>
        </authorList>
    </citation>
    <scope>NUCLEOTIDE SEQUENCE</scope>
</reference>
<proteinExistence type="predicted"/>
<keyword evidence="2" id="KW-1185">Reference proteome</keyword>
<name>A0ABN8ASV8_CHISP</name>
<dbReference type="PANTHER" id="PTHR10773">
    <property type="entry name" value="DNA-DIRECTED RNA POLYMERASES I, II, AND III SUBUNIT RPABC2"/>
    <property type="match status" value="1"/>
</dbReference>